<evidence type="ECO:0000313" key="22">
    <source>
        <dbReference type="EMBL" id="ASJ63892.1"/>
    </source>
</evidence>
<dbReference type="RefSeq" id="YP_009409433.1">
    <property type="nucleotide sequence ID" value="NC_035510.1"/>
</dbReference>
<keyword evidence="10" id="KW-0460">Magnesium</keyword>
<accession>A0A343EQD7</accession>
<gene>
    <name evidence="22" type="primary">cox2</name>
</gene>
<dbReference type="AlphaFoldDB" id="A0A343EQD7"/>
<evidence type="ECO:0000256" key="14">
    <source>
        <dbReference type="ARBA" id="ARBA00023008"/>
    </source>
</evidence>
<comment type="subunit">
    <text evidence="3">Component of the cytochrome c oxidase (complex IV, CIV), a multisubunit enzyme composed of a catalytic core of 3 subunits and several supernumerary subunits. The complex exists as a monomer or a dimer and forms supercomplexes (SCs) in the inner mitochondrial membrane with ubiquinol-cytochrome c oxidoreductase (cytochrome b-c1 complex, complex III, CIII).</text>
</comment>
<comment type="cofactor">
    <cofactor evidence="18">
        <name>Cu cation</name>
        <dbReference type="ChEBI" id="CHEBI:23378"/>
    </cofactor>
    <text evidence="18">Binds a copper A center.</text>
</comment>
<keyword evidence="5 18" id="KW-0813">Transport</keyword>
<dbReference type="Pfam" id="PF00116">
    <property type="entry name" value="COX2"/>
    <property type="match status" value="1"/>
</dbReference>
<dbReference type="PROSITE" id="PS50857">
    <property type="entry name" value="COX2_CUA"/>
    <property type="match status" value="1"/>
</dbReference>
<evidence type="ECO:0000256" key="15">
    <source>
        <dbReference type="ARBA" id="ARBA00023128"/>
    </source>
</evidence>
<dbReference type="EMBL" id="KY498001">
    <property type="protein sequence ID" value="ASJ63892.1"/>
    <property type="molecule type" value="Genomic_DNA"/>
</dbReference>
<dbReference type="GO" id="GO:0004129">
    <property type="term" value="F:cytochrome-c oxidase activity"/>
    <property type="evidence" value="ECO:0007669"/>
    <property type="project" value="UniProtKB-EC"/>
</dbReference>
<evidence type="ECO:0000259" key="21">
    <source>
        <dbReference type="PROSITE" id="PS50999"/>
    </source>
</evidence>
<geneLocation type="mitochondrion" evidence="22"/>
<dbReference type="InterPro" id="IPR036257">
    <property type="entry name" value="Cyt_c_oxidase_su2_TM_sf"/>
</dbReference>
<dbReference type="Gene3D" id="1.10.287.90">
    <property type="match status" value="1"/>
</dbReference>
<comment type="function">
    <text evidence="18">Component of the cytochrome c oxidase, the last enzyme in the mitochondrial electron transport chain which drives oxidative phosphorylation. The respiratory chain contains 3 multisubunit complexes succinate dehydrogenase (complex II, CII), ubiquinol-cytochrome c oxidoreductase (cytochrome b-c1 complex, complex III, CIII) and cytochrome c oxidase (complex IV, CIV), that cooperate to transfer electrons derived from NADH and succinate to molecular oxygen, creating an electrochemical gradient over the inner membrane that drives transmembrane transport and the ATP synthase. Cytochrome c oxidase is the component of the respiratory chain that catalyzes the reduction of oxygen to water. Electrons originating from reduced cytochrome c in the intermembrane space (IMS) are transferred via the dinuclear copper A center (CU(A)) of subunit 2 and heme A of subunit 1 to the active site in subunit 1, a binuclear center (BNC) formed by heme A3 and copper B (CU(B)). The BNC reduces molecular oxygen to 2 water molecules using 4 electrons from cytochrome c in the IMS and 4 protons from the mitochondrial matrix.</text>
</comment>
<keyword evidence="8 18" id="KW-0479">Metal-binding</keyword>
<evidence type="ECO:0000256" key="2">
    <source>
        <dbReference type="ARBA" id="ARBA00007866"/>
    </source>
</evidence>
<evidence type="ECO:0000256" key="12">
    <source>
        <dbReference type="ARBA" id="ARBA00022982"/>
    </source>
</evidence>
<keyword evidence="14 18" id="KW-0186">Copper</keyword>
<feature type="domain" description="Cytochrome oxidase subunit II copper A binding" evidence="20">
    <location>
        <begin position="101"/>
        <end position="272"/>
    </location>
</feature>
<comment type="similarity">
    <text evidence="2 18">Belongs to the cytochrome c oxidase subunit 2 family.</text>
</comment>
<dbReference type="SUPFAM" id="SSF81464">
    <property type="entry name" value="Cytochrome c oxidase subunit II-like, transmembrane region"/>
    <property type="match status" value="1"/>
</dbReference>
<evidence type="ECO:0000256" key="7">
    <source>
        <dbReference type="ARBA" id="ARBA00022692"/>
    </source>
</evidence>
<dbReference type="GO" id="GO:0005507">
    <property type="term" value="F:copper ion binding"/>
    <property type="evidence" value="ECO:0007669"/>
    <property type="project" value="InterPro"/>
</dbReference>
<dbReference type="GO" id="GO:0005743">
    <property type="term" value="C:mitochondrial inner membrane"/>
    <property type="evidence" value="ECO:0007669"/>
    <property type="project" value="UniProtKB-SubCell"/>
</dbReference>
<dbReference type="InterPro" id="IPR002429">
    <property type="entry name" value="CcO_II-like_C"/>
</dbReference>
<evidence type="ECO:0000256" key="3">
    <source>
        <dbReference type="ARBA" id="ARBA00011164"/>
    </source>
</evidence>
<comment type="catalytic activity">
    <reaction evidence="17">
        <text>4 Fe(II)-[cytochrome c] + O2 + 8 H(+)(in) = 4 Fe(III)-[cytochrome c] + 2 H2O + 4 H(+)(out)</text>
        <dbReference type="Rhea" id="RHEA:11436"/>
        <dbReference type="Rhea" id="RHEA-COMP:10350"/>
        <dbReference type="Rhea" id="RHEA-COMP:14399"/>
        <dbReference type="ChEBI" id="CHEBI:15377"/>
        <dbReference type="ChEBI" id="CHEBI:15378"/>
        <dbReference type="ChEBI" id="CHEBI:15379"/>
        <dbReference type="ChEBI" id="CHEBI:29033"/>
        <dbReference type="ChEBI" id="CHEBI:29034"/>
        <dbReference type="EC" id="7.1.1.9"/>
    </reaction>
    <physiologicalReaction direction="left-to-right" evidence="17">
        <dbReference type="Rhea" id="RHEA:11437"/>
    </physiologicalReaction>
</comment>
<keyword evidence="9 18" id="KW-0999">Mitochondrion inner membrane</keyword>
<name>A0A343EQD7_9NEOP</name>
<feature type="domain" description="Cytochrome oxidase subunit II transmembrane region profile" evidence="21">
    <location>
        <begin position="10"/>
        <end position="100"/>
    </location>
</feature>
<keyword evidence="15 18" id="KW-0496">Mitochondrion</keyword>
<feature type="transmembrane region" description="Helical" evidence="19">
    <location>
        <begin position="36"/>
        <end position="55"/>
    </location>
</feature>
<proteinExistence type="inferred from homology"/>
<dbReference type="PROSITE" id="PS50999">
    <property type="entry name" value="COX2_TM"/>
    <property type="match status" value="1"/>
</dbReference>
<dbReference type="InterPro" id="IPR008972">
    <property type="entry name" value="Cupredoxin"/>
</dbReference>
<comment type="subcellular location">
    <subcellularLocation>
        <location evidence="1 18">Mitochondrion inner membrane</location>
        <topology evidence="1 18">Multi-pass membrane protein</topology>
    </subcellularLocation>
</comment>
<keyword evidence="13 19" id="KW-1133">Transmembrane helix</keyword>
<evidence type="ECO:0000256" key="18">
    <source>
        <dbReference type="RuleBase" id="RU000457"/>
    </source>
</evidence>
<evidence type="ECO:0000256" key="10">
    <source>
        <dbReference type="ARBA" id="ARBA00022842"/>
    </source>
</evidence>
<evidence type="ECO:0000256" key="9">
    <source>
        <dbReference type="ARBA" id="ARBA00022792"/>
    </source>
</evidence>
<dbReference type="InterPro" id="IPR045187">
    <property type="entry name" value="CcO_II"/>
</dbReference>
<dbReference type="SUPFAM" id="SSF49503">
    <property type="entry name" value="Cupredoxins"/>
    <property type="match status" value="1"/>
</dbReference>
<dbReference type="Gene3D" id="2.60.40.420">
    <property type="entry name" value="Cupredoxins - blue copper proteins"/>
    <property type="match status" value="1"/>
</dbReference>
<evidence type="ECO:0000256" key="17">
    <source>
        <dbReference type="ARBA" id="ARBA00049512"/>
    </source>
</evidence>
<evidence type="ECO:0000256" key="4">
    <source>
        <dbReference type="ARBA" id="ARBA00015946"/>
    </source>
</evidence>
<dbReference type="InterPro" id="IPR001505">
    <property type="entry name" value="Copper_CuA"/>
</dbReference>
<dbReference type="PANTHER" id="PTHR22888">
    <property type="entry name" value="CYTOCHROME C OXIDASE, SUBUNIT II"/>
    <property type="match status" value="1"/>
</dbReference>
<keyword evidence="11" id="KW-1278">Translocase</keyword>
<evidence type="ECO:0000256" key="6">
    <source>
        <dbReference type="ARBA" id="ARBA00022660"/>
    </source>
</evidence>
<organism evidence="22">
    <name type="scientific">Anaphothrips obscurus</name>
    <dbReference type="NCBI Taxonomy" id="864839"/>
    <lineage>
        <taxon>Eukaryota</taxon>
        <taxon>Metazoa</taxon>
        <taxon>Ecdysozoa</taxon>
        <taxon>Arthropoda</taxon>
        <taxon>Hexapoda</taxon>
        <taxon>Insecta</taxon>
        <taxon>Pterygota</taxon>
        <taxon>Neoptera</taxon>
        <taxon>Paraneoptera</taxon>
        <taxon>Thysanoptera</taxon>
        <taxon>Terebrantia</taxon>
        <taxon>Thripoidea</taxon>
        <taxon>Thripidae</taxon>
        <taxon>Anaphothrips</taxon>
    </lineage>
</organism>
<feature type="transmembrane region" description="Helical" evidence="19">
    <location>
        <begin position="67"/>
        <end position="95"/>
    </location>
</feature>
<keyword evidence="6 18" id="KW-0679">Respiratory chain</keyword>
<dbReference type="InterPro" id="IPR011759">
    <property type="entry name" value="Cyt_c_oxidase_su2_TM_dom"/>
</dbReference>
<keyword evidence="7 18" id="KW-0812">Transmembrane</keyword>
<evidence type="ECO:0000259" key="20">
    <source>
        <dbReference type="PROSITE" id="PS50857"/>
    </source>
</evidence>
<dbReference type="PRINTS" id="PR01166">
    <property type="entry name" value="CYCOXIDASEII"/>
</dbReference>
<dbReference type="PANTHER" id="PTHR22888:SF9">
    <property type="entry name" value="CYTOCHROME C OXIDASE SUBUNIT 2"/>
    <property type="match status" value="1"/>
</dbReference>
<evidence type="ECO:0000256" key="8">
    <source>
        <dbReference type="ARBA" id="ARBA00022723"/>
    </source>
</evidence>
<dbReference type="GeneID" id="33869636"/>
<evidence type="ECO:0000256" key="13">
    <source>
        <dbReference type="ARBA" id="ARBA00022989"/>
    </source>
</evidence>
<evidence type="ECO:0000256" key="5">
    <source>
        <dbReference type="ARBA" id="ARBA00022448"/>
    </source>
</evidence>
<reference evidence="22" key="2">
    <citation type="submission" date="2017-01" db="EMBL/GenBank/DDBJ databases">
        <authorList>
            <person name="Mah S.A."/>
            <person name="Swanson W.J."/>
            <person name="Moy G.W."/>
            <person name="Vacquier V.D."/>
        </authorList>
    </citation>
    <scope>NUCLEOTIDE SEQUENCE</scope>
</reference>
<evidence type="ECO:0000256" key="1">
    <source>
        <dbReference type="ARBA" id="ARBA00004448"/>
    </source>
</evidence>
<keyword evidence="12 18" id="KW-0249">Electron transport</keyword>
<keyword evidence="16 18" id="KW-0472">Membrane</keyword>
<dbReference type="GO" id="GO:0042773">
    <property type="term" value="P:ATP synthesis coupled electron transport"/>
    <property type="evidence" value="ECO:0007669"/>
    <property type="project" value="TreeGrafter"/>
</dbReference>
<evidence type="ECO:0000256" key="11">
    <source>
        <dbReference type="ARBA" id="ARBA00022967"/>
    </source>
</evidence>
<protein>
    <recommendedName>
        <fullName evidence="4 18">Cytochrome c oxidase subunit 2</fullName>
    </recommendedName>
</protein>
<sequence length="272" mass="32050">MTVKQKILHFFFPQFTVFENYSSTTIMMMEEFHDFAMMYLIMIMMFLTIVILKIMKTKFYNLNFMENIILEIIWTFIPVLILICLAYPSLMYLYLFDLSFNSTATMKVFGAQWYWLYEEFFKNSINLMNSESPFLNQFDNLNFMEKDEMIFLKSSESQKMKSILKFKQLEKSSYMIQDYEMINLPIYMKGWRLLETDNRLLVPYGMEVQCLTTSLDVIHSFSVPDLGIKVDAIPGRLNSVSFQIMKPGVFFGQCSEICGTGHAFMPICVEAI</sequence>
<evidence type="ECO:0000256" key="16">
    <source>
        <dbReference type="ARBA" id="ARBA00023136"/>
    </source>
</evidence>
<reference evidence="22" key="1">
    <citation type="journal article" date="2017" name="Sci. Rep.">
        <title>Novel insights into mitochondrial gene rearrangement in thrips (Insecta: Thysanoptera) from the grass thrips, Anaphothrips obscurus.</title>
        <authorList>
            <person name="Liu H."/>
            <person name="Li H."/>
            <person name="Song F."/>
            <person name="Gu W."/>
            <person name="Feng J."/>
            <person name="Cai W."/>
            <person name="Shao R."/>
        </authorList>
    </citation>
    <scope>NUCLEOTIDE SEQUENCE</scope>
</reference>
<dbReference type="PROSITE" id="PS00078">
    <property type="entry name" value="COX2"/>
    <property type="match status" value="1"/>
</dbReference>
<dbReference type="Pfam" id="PF02790">
    <property type="entry name" value="COX2_TM"/>
    <property type="match status" value="1"/>
</dbReference>
<evidence type="ECO:0000256" key="19">
    <source>
        <dbReference type="SAM" id="Phobius"/>
    </source>
</evidence>